<gene>
    <name evidence="1" type="ORF">BU23DRAFT_571215</name>
</gene>
<sequence>MDESIKALHRDLARKYEYHGIRIEPLWRSYDQKQRANVLKASLVDVLQDPTDTSLGNVYKIIPEWNLREISAPSSDLLLGLFKYRVTNSLHTQYTTGINGGPGDHAHIVDMMKGGNLKLKDASKYKYYFTLFLDEESYGKSYKLLAHANKVEFMAKMAPGMRAQLVIPQATSELILMRQQWLLQSLNIIIEDILDAGSTIRDQTQRYKKVVDVATVALSKVSFHSDTKKVDIPALIDSARDQKFALEYYINLVSTEPTGRMLPAYTDDYISSAAYDAINRTLMHAEIWNHIHGLLGLLKTLPRNSPEPLFSKSCPMRSVATGLGSNKWFKRMPANQNNGGARIAMKREPESLTVENPQLHYMLRLCHADTTWSQAAEWLQKLEDLHRAHPLEKDKMEERDNTKNQLFVTGFLALEEELRQLKTGIDLGAFVIPIDNLLEPGMAQGALALLNRYIQDKTETKLGFLFQDLVEECLSKVRQHNEQLKAKAKEAKTQYVSLNAPENVATQIQERRQKEKTRPAQPSIYGITPQTPTTARASLYEVPVPSQPPIKSSAAHGSVGWDSFAAAMADLGFSIIPNSGSAFTFSPSEQVPVQKSMTVHRPHGPRIEGWKLLQISKQLKRLFGWDEATDFHDLMGTEMCATAVLTRTAFFDGGVYLGDCSGASYVLLPALRADFWPTQRQSAERAAISSTRRTLAPLTIARGLSSTLSLSI</sequence>
<dbReference type="AlphaFoldDB" id="A0A6A5UZ60"/>
<protein>
    <submittedName>
        <fullName evidence="1">Uncharacterized protein</fullName>
    </submittedName>
</protein>
<evidence type="ECO:0000313" key="1">
    <source>
        <dbReference type="EMBL" id="KAF1969918.1"/>
    </source>
</evidence>
<proteinExistence type="predicted"/>
<name>A0A6A5UZ60_9PLEO</name>
<dbReference type="Proteomes" id="UP000800036">
    <property type="component" value="Unassembled WGS sequence"/>
</dbReference>
<dbReference type="PANTHER" id="PTHR40788">
    <property type="entry name" value="CLR5 DOMAIN-CONTAINING PROTEIN-RELATED"/>
    <property type="match status" value="1"/>
</dbReference>
<evidence type="ECO:0000313" key="2">
    <source>
        <dbReference type="Proteomes" id="UP000800036"/>
    </source>
</evidence>
<keyword evidence="2" id="KW-1185">Reference proteome</keyword>
<reference evidence="1" key="1">
    <citation type="journal article" date="2020" name="Stud. Mycol.">
        <title>101 Dothideomycetes genomes: a test case for predicting lifestyles and emergence of pathogens.</title>
        <authorList>
            <person name="Haridas S."/>
            <person name="Albert R."/>
            <person name="Binder M."/>
            <person name="Bloem J."/>
            <person name="Labutti K."/>
            <person name="Salamov A."/>
            <person name="Andreopoulos B."/>
            <person name="Baker S."/>
            <person name="Barry K."/>
            <person name="Bills G."/>
            <person name="Bluhm B."/>
            <person name="Cannon C."/>
            <person name="Castanera R."/>
            <person name="Culley D."/>
            <person name="Daum C."/>
            <person name="Ezra D."/>
            <person name="Gonzalez J."/>
            <person name="Henrissat B."/>
            <person name="Kuo A."/>
            <person name="Liang C."/>
            <person name="Lipzen A."/>
            <person name="Lutzoni F."/>
            <person name="Magnuson J."/>
            <person name="Mondo S."/>
            <person name="Nolan M."/>
            <person name="Ohm R."/>
            <person name="Pangilinan J."/>
            <person name="Park H.-J."/>
            <person name="Ramirez L."/>
            <person name="Alfaro M."/>
            <person name="Sun H."/>
            <person name="Tritt A."/>
            <person name="Yoshinaga Y."/>
            <person name="Zwiers L.-H."/>
            <person name="Turgeon B."/>
            <person name="Goodwin S."/>
            <person name="Spatafora J."/>
            <person name="Crous P."/>
            <person name="Grigoriev I."/>
        </authorList>
    </citation>
    <scope>NUCLEOTIDE SEQUENCE</scope>
    <source>
        <strain evidence="1">CBS 107.79</strain>
    </source>
</reference>
<organism evidence="1 2">
    <name type="scientific">Bimuria novae-zelandiae CBS 107.79</name>
    <dbReference type="NCBI Taxonomy" id="1447943"/>
    <lineage>
        <taxon>Eukaryota</taxon>
        <taxon>Fungi</taxon>
        <taxon>Dikarya</taxon>
        <taxon>Ascomycota</taxon>
        <taxon>Pezizomycotina</taxon>
        <taxon>Dothideomycetes</taxon>
        <taxon>Pleosporomycetidae</taxon>
        <taxon>Pleosporales</taxon>
        <taxon>Massarineae</taxon>
        <taxon>Didymosphaeriaceae</taxon>
        <taxon>Bimuria</taxon>
    </lineage>
</organism>
<dbReference type="OrthoDB" id="2922289at2759"/>
<dbReference type="EMBL" id="ML976705">
    <property type="protein sequence ID" value="KAF1969918.1"/>
    <property type="molecule type" value="Genomic_DNA"/>
</dbReference>
<dbReference type="PANTHER" id="PTHR40788:SF1">
    <property type="entry name" value="IPA PROTEIN"/>
    <property type="match status" value="1"/>
</dbReference>
<accession>A0A6A5UZ60</accession>